<proteinExistence type="predicted"/>
<dbReference type="SMART" id="SM00912">
    <property type="entry name" value="Haemagg_act"/>
    <property type="match status" value="1"/>
</dbReference>
<dbReference type="AlphaFoldDB" id="A0AAV3X6J7"/>
<dbReference type="Gene3D" id="2.160.20.10">
    <property type="entry name" value="Single-stranded right-handed beta-helix, Pectin lyase-like"/>
    <property type="match status" value="1"/>
</dbReference>
<dbReference type="InterPro" id="IPR008638">
    <property type="entry name" value="FhaB/CdiA-like_TPS"/>
</dbReference>
<protein>
    <submittedName>
        <fullName evidence="2">Filamentous hemagglutinin outer membrane protein</fullName>
    </submittedName>
</protein>
<reference evidence="2" key="1">
    <citation type="submission" date="2019-10" db="EMBL/GenBank/DDBJ databases">
        <title>Draft genome sequece of Microseira wollei NIES-4236.</title>
        <authorList>
            <person name="Yamaguchi H."/>
            <person name="Suzuki S."/>
            <person name="Kawachi M."/>
        </authorList>
    </citation>
    <scope>NUCLEOTIDE SEQUENCE</scope>
    <source>
        <strain evidence="2">NIES-4236</strain>
    </source>
</reference>
<evidence type="ECO:0000259" key="1">
    <source>
        <dbReference type="SMART" id="SM00912"/>
    </source>
</evidence>
<dbReference type="Pfam" id="PF05860">
    <property type="entry name" value="TPS"/>
    <property type="match status" value="1"/>
</dbReference>
<name>A0AAV3X6J7_9CYAN</name>
<feature type="domain" description="Filamentous haemagglutinin FhaB/tRNA nuclease CdiA-like TPS" evidence="1">
    <location>
        <begin position="40"/>
        <end position="141"/>
    </location>
</feature>
<accession>A0AAV3X6J7</accession>
<dbReference type="EMBL" id="BLAY01000036">
    <property type="protein sequence ID" value="GET37943.1"/>
    <property type="molecule type" value="Genomic_DNA"/>
</dbReference>
<organism evidence="2 3">
    <name type="scientific">Microseira wollei NIES-4236</name>
    <dbReference type="NCBI Taxonomy" id="2530354"/>
    <lineage>
        <taxon>Bacteria</taxon>
        <taxon>Bacillati</taxon>
        <taxon>Cyanobacteriota</taxon>
        <taxon>Cyanophyceae</taxon>
        <taxon>Oscillatoriophycideae</taxon>
        <taxon>Aerosakkonematales</taxon>
        <taxon>Aerosakkonemataceae</taxon>
        <taxon>Microseira</taxon>
    </lineage>
</organism>
<evidence type="ECO:0000313" key="2">
    <source>
        <dbReference type="EMBL" id="GET37943.1"/>
    </source>
</evidence>
<evidence type="ECO:0000313" key="3">
    <source>
        <dbReference type="Proteomes" id="UP001050975"/>
    </source>
</evidence>
<comment type="caution">
    <text evidence="2">The sequence shown here is derived from an EMBL/GenBank/DDBJ whole genome shotgun (WGS) entry which is preliminary data.</text>
</comment>
<dbReference type="NCBIfam" id="TIGR01901">
    <property type="entry name" value="adhes_NPXG"/>
    <property type="match status" value="1"/>
</dbReference>
<sequence length="246" mass="25707">MAWRLIFPLAKLILQAPTVAQIVPDDSLGAERSVVMPDGIGGLPSDRIDGGAIRGSNLFHSFSEFNIQEGRGAYFSNPDGITNILTRVTGTNRSNILGTLGVLGNTNLFLINPNGIIFGSNARLDLRGSFLASSASGILFESFEFSTINPQATPLLTVNIPIGLRFRENPAAIVNQSAVSRVVLGVPTAVGLQVSTGQTLALVGGDLTLNSGNVTISVPNICGIAALTKKGEGGRGKGIWDTCPCF</sequence>
<dbReference type="InterPro" id="IPR011050">
    <property type="entry name" value="Pectin_lyase_fold/virulence"/>
</dbReference>
<gene>
    <name evidence="2" type="ORF">MiSe_26970</name>
</gene>
<keyword evidence="3" id="KW-1185">Reference proteome</keyword>
<dbReference type="Proteomes" id="UP001050975">
    <property type="component" value="Unassembled WGS sequence"/>
</dbReference>
<dbReference type="InterPro" id="IPR012334">
    <property type="entry name" value="Pectin_lyas_fold"/>
</dbReference>
<dbReference type="SUPFAM" id="SSF51126">
    <property type="entry name" value="Pectin lyase-like"/>
    <property type="match status" value="1"/>
</dbReference>